<dbReference type="InterPro" id="IPR018391">
    <property type="entry name" value="PQQ_b-propeller_rpt"/>
</dbReference>
<dbReference type="Proteomes" id="UP000198575">
    <property type="component" value="Unassembled WGS sequence"/>
</dbReference>
<dbReference type="EMBL" id="FOVF01000005">
    <property type="protein sequence ID" value="SFN13013.1"/>
    <property type="molecule type" value="Genomic_DNA"/>
</dbReference>
<dbReference type="Gene3D" id="2.130.10.10">
    <property type="entry name" value="YVTN repeat-like/Quinoprotein amine dehydrogenase"/>
    <property type="match status" value="2"/>
</dbReference>
<dbReference type="PANTHER" id="PTHR34512:SF30">
    <property type="entry name" value="OUTER MEMBRANE PROTEIN ASSEMBLY FACTOR BAMB"/>
    <property type="match status" value="1"/>
</dbReference>
<feature type="domain" description="Pyrrolo-quinoline quinone repeat" evidence="1">
    <location>
        <begin position="319"/>
        <end position="501"/>
    </location>
</feature>
<dbReference type="STRING" id="578942.SAMN05216289_10517"/>
<protein>
    <submittedName>
        <fullName evidence="2">Outer membrane protein assembly factor BamB, contains PQQ-like beta-propeller repeat</fullName>
    </submittedName>
</protein>
<dbReference type="Gene3D" id="2.40.10.480">
    <property type="match status" value="1"/>
</dbReference>
<dbReference type="Pfam" id="PF13360">
    <property type="entry name" value="PQQ_2"/>
    <property type="match status" value="2"/>
</dbReference>
<evidence type="ECO:0000313" key="2">
    <source>
        <dbReference type="EMBL" id="SFN13013.1"/>
    </source>
</evidence>
<sequence>MSNWSVAERRIFSACSRLHGRILVGPLLAMCLCMVMGAEAASAAPDPLLGKWWGTTGTDRERIEVGFEFVRDAEGRLRMRFTQPITNVFDYADSSEIVREGERVSIESFALSLTLKGDTLTGTFPGPKSRALLRRVDAIPAEAPIPEVPTGPGPLWQARLGGQVFATPTVLDGVAYIGGTGGVVNAVDLSSGELKWAFAAGGPIFGAAAAVADAVYFACDNGFLYKLDRATGKQVWRYELGDADVPRVLPHPSVFDWDWQGAAPLVADGIVYVGSGEGSMHAVDAGRGERRWRFATSGKIRNAAALDGERVVFGSADHFVYALDRKTGAERWRHDTRADVDGTPLIHDGRVYIGNRGAGLYALDAATGAEIWRLYFWGSWVESTPVIADGVLYIGSSDLRRVSAIDPADGHVQWRSDVRGWTWGTPLIVGDRIYAAAAGGTPYFVRHLASLSTLDRKTGRLLTRWPFPDTGGHQWGVAGSPVRDGDRVIVATIEGSLFAFPLQ</sequence>
<dbReference type="OrthoDB" id="9794322at2"/>
<proteinExistence type="predicted"/>
<gene>
    <name evidence="2" type="ORF">SAMN05216289_10517</name>
</gene>
<feature type="domain" description="Pyrrolo-quinoline quinone repeat" evidence="1">
    <location>
        <begin position="154"/>
        <end position="242"/>
    </location>
</feature>
<dbReference type="SUPFAM" id="SSF50998">
    <property type="entry name" value="Quinoprotein alcohol dehydrogenase-like"/>
    <property type="match status" value="3"/>
</dbReference>
<keyword evidence="3" id="KW-1185">Reference proteome</keyword>
<dbReference type="InterPro" id="IPR002372">
    <property type="entry name" value="PQQ_rpt_dom"/>
</dbReference>
<organism evidence="2 3">
    <name type="scientific">Dokdonella immobilis</name>
    <dbReference type="NCBI Taxonomy" id="578942"/>
    <lineage>
        <taxon>Bacteria</taxon>
        <taxon>Pseudomonadati</taxon>
        <taxon>Pseudomonadota</taxon>
        <taxon>Gammaproteobacteria</taxon>
        <taxon>Lysobacterales</taxon>
        <taxon>Rhodanobacteraceae</taxon>
        <taxon>Dokdonella</taxon>
    </lineage>
</organism>
<reference evidence="2 3" key="1">
    <citation type="submission" date="2016-10" db="EMBL/GenBank/DDBJ databases">
        <authorList>
            <person name="de Groot N.N."/>
        </authorList>
    </citation>
    <scope>NUCLEOTIDE SEQUENCE [LARGE SCALE GENOMIC DNA]</scope>
    <source>
        <strain evidence="2 3">CGMCC 1.7659</strain>
    </source>
</reference>
<dbReference type="RefSeq" id="WP_092405640.1">
    <property type="nucleotide sequence ID" value="NZ_FOVF01000005.1"/>
</dbReference>
<name>A0A1I4WIC2_9GAMM</name>
<dbReference type="InterPro" id="IPR011047">
    <property type="entry name" value="Quinoprotein_ADH-like_sf"/>
</dbReference>
<dbReference type="SMART" id="SM00564">
    <property type="entry name" value="PQQ"/>
    <property type="match status" value="7"/>
</dbReference>
<dbReference type="AlphaFoldDB" id="A0A1I4WIC2"/>
<evidence type="ECO:0000313" key="3">
    <source>
        <dbReference type="Proteomes" id="UP000198575"/>
    </source>
</evidence>
<accession>A0A1I4WIC2</accession>
<dbReference type="InterPro" id="IPR015943">
    <property type="entry name" value="WD40/YVTN_repeat-like_dom_sf"/>
</dbReference>
<evidence type="ECO:0000259" key="1">
    <source>
        <dbReference type="Pfam" id="PF13360"/>
    </source>
</evidence>
<dbReference type="PANTHER" id="PTHR34512">
    <property type="entry name" value="CELL SURFACE PROTEIN"/>
    <property type="match status" value="1"/>
</dbReference>